<feature type="domain" description="Effector-associated" evidence="1">
    <location>
        <begin position="11"/>
        <end position="87"/>
    </location>
</feature>
<evidence type="ECO:0000313" key="5">
    <source>
        <dbReference type="Proteomes" id="UP000003959"/>
    </source>
</evidence>
<feature type="domain" description="vWA-MoxR associated protein C-terminal" evidence="3">
    <location>
        <begin position="257"/>
        <end position="488"/>
    </location>
</feature>
<dbReference type="eggNOG" id="COG1100">
    <property type="taxonomic scope" value="Bacteria"/>
</dbReference>
<dbReference type="eggNOG" id="COG0265">
    <property type="taxonomic scope" value="Bacteria"/>
</dbReference>
<proteinExistence type="predicted"/>
<evidence type="ECO:0000313" key="4">
    <source>
        <dbReference type="EMBL" id="EGJ30769.1"/>
    </source>
</evidence>
<evidence type="ECO:0000259" key="1">
    <source>
        <dbReference type="Pfam" id="PF19955"/>
    </source>
</evidence>
<keyword evidence="5" id="KW-1185">Reference proteome</keyword>
<dbReference type="Proteomes" id="UP000003959">
    <property type="component" value="Unassembled WGS sequence"/>
</dbReference>
<dbReference type="AlphaFoldDB" id="F4XXB0"/>
<accession>F4XXB0</accession>
<evidence type="ECO:0000259" key="2">
    <source>
        <dbReference type="Pfam" id="PF19963"/>
    </source>
</evidence>
<gene>
    <name evidence="4" type="ORF">LYNGBM3L_46750</name>
</gene>
<dbReference type="EMBL" id="GL890946">
    <property type="protein sequence ID" value="EGJ30769.1"/>
    <property type="molecule type" value="Genomic_DNA"/>
</dbReference>
<dbReference type="Pfam" id="PF19955">
    <property type="entry name" value="EAD1"/>
    <property type="match status" value="1"/>
</dbReference>
<dbReference type="InterPro" id="IPR045440">
    <property type="entry name" value="VMAP-M1"/>
</dbReference>
<reference evidence="5" key="1">
    <citation type="journal article" date="2011" name="Proc. Natl. Acad. Sci. U.S.A.">
        <title>Genomic insights into the physiology and ecology of the marine filamentous cyanobacterium Lyngbya majuscula.</title>
        <authorList>
            <person name="Jones A.C."/>
            <person name="Monroe E.A."/>
            <person name="Podell S."/>
            <person name="Hess W.R."/>
            <person name="Klages S."/>
            <person name="Esquenazi E."/>
            <person name="Niessen S."/>
            <person name="Hoover H."/>
            <person name="Rothmann M."/>
            <person name="Lasken R.S."/>
            <person name="Yates J.R.III."/>
            <person name="Reinhardt R."/>
            <person name="Kube M."/>
            <person name="Burkart M.D."/>
            <person name="Allen E.E."/>
            <person name="Dorrestein P.C."/>
            <person name="Gerwick W.H."/>
            <person name="Gerwick L."/>
        </authorList>
    </citation>
    <scope>NUCLEOTIDE SEQUENCE [LARGE SCALE GENOMIC DNA]</scope>
    <source>
        <strain evidence="5">3L</strain>
    </source>
</reference>
<evidence type="ECO:0000259" key="3">
    <source>
        <dbReference type="Pfam" id="PF20028"/>
    </source>
</evidence>
<dbReference type="HOGENOM" id="CLU_544918_0_0_3"/>
<name>F4XXB0_9CYAN</name>
<feature type="domain" description="vWA-MoxR associated protein middle region 1" evidence="2">
    <location>
        <begin position="100"/>
        <end position="215"/>
    </location>
</feature>
<dbReference type="Pfam" id="PF20028">
    <property type="entry name" value="VMAP-C"/>
    <property type="match status" value="1"/>
</dbReference>
<protein>
    <submittedName>
        <fullName evidence="4">Uncharacterized protein</fullName>
    </submittedName>
</protein>
<dbReference type="Pfam" id="PF19963">
    <property type="entry name" value="VMAP-M1"/>
    <property type="match status" value="1"/>
</dbReference>
<dbReference type="OrthoDB" id="8479370at2"/>
<dbReference type="RefSeq" id="WP_009149139.1">
    <property type="nucleotide sequence ID" value="NZ_GL890946.1"/>
</dbReference>
<sequence length="500" mass="58053">MNAGHTPGYLLEKINEALCSAFPDQGKLEMMVLYKLNIKLNKVASGENLKQIVHSFLTYCDAHNKLGNLLDGALNENPGNYELKQLYSEEFKIPPSLLSILFPLPNNIIEAMQQAYQACCPNNLWDDWEDELPDSFYEILKNLDDIPQATNDEKRIVKFVARLLETGDIPKPIGDQLKQWLEKNAKSYSDLLSQTSSHSQNDQQQNVAQPYLLVKLDSSKQYHQQRQPNYLVSAWFIADLSNYDYSQKKKAILLGTPPAHGESEGNVFSLKDLETLMEFFLTRQIYKDYSYDPIIVFLLPDQLLNHDFESIKIKIRFSERTIGSKYYVYIRSLERFKHFFKDIHHNPEEKYDKPYNTQCIENWKLLNSSCEIQCHDFFVDVSNFNNYNKLLADLEQRRSKKKAIALKLNTPPCVNIIKVINESAIPVALWLRKNDFKTINCQEELDKILNCKINQLPEKVKQQRLDAFGEGNQQEHIGHHLALLWEDPDLLPPQIDYTTL</sequence>
<organism evidence="4 5">
    <name type="scientific">Moorena producens 3L</name>
    <dbReference type="NCBI Taxonomy" id="489825"/>
    <lineage>
        <taxon>Bacteria</taxon>
        <taxon>Bacillati</taxon>
        <taxon>Cyanobacteriota</taxon>
        <taxon>Cyanophyceae</taxon>
        <taxon>Coleofasciculales</taxon>
        <taxon>Coleofasciculaceae</taxon>
        <taxon>Moorena</taxon>
    </lineage>
</organism>
<dbReference type="InterPro" id="IPR045450">
    <property type="entry name" value="VMAP_C"/>
</dbReference>
<dbReference type="InterPro" id="IPR045430">
    <property type="entry name" value="EAD1"/>
</dbReference>